<proteinExistence type="predicted"/>
<dbReference type="EMBL" id="CP001850">
    <property type="protein sequence ID" value="ADC90496.1"/>
    <property type="molecule type" value="Genomic_DNA"/>
</dbReference>
<keyword evidence="2" id="KW-1185">Reference proteome</keyword>
<gene>
    <name evidence="1" type="ordered locus">HMPREF0868_0354</name>
</gene>
<name>D3R0I5_MAGIU</name>
<dbReference type="AlphaFoldDB" id="D3R0I5"/>
<protein>
    <submittedName>
        <fullName evidence="1">Uncharacterized protein</fullName>
    </submittedName>
</protein>
<dbReference type="STRING" id="699246.HMPREF0868_0354"/>
<dbReference type="KEGG" id="clo:HMPREF0868_0354"/>
<dbReference type="Gene3D" id="2.40.128.20">
    <property type="match status" value="1"/>
</dbReference>
<organism evidence="1 2">
    <name type="scientific">Mageeibacillus indolicus (strain UPII9-5)</name>
    <name type="common">Clostridiales genomosp. BVAB3 (strain UPII9-5)</name>
    <dbReference type="NCBI Taxonomy" id="699246"/>
    <lineage>
        <taxon>Bacteria</taxon>
        <taxon>Bacillati</taxon>
        <taxon>Bacillota</taxon>
        <taxon>Clostridia</taxon>
        <taxon>Eubacteriales</taxon>
        <taxon>Oscillospiraceae</taxon>
        <taxon>Mageeibacillus</taxon>
    </lineage>
</organism>
<reference evidence="2" key="1">
    <citation type="submission" date="2009-12" db="EMBL/GenBank/DDBJ databases">
        <title>Sequence of Clostridiales genomosp. BVAB3 str. UPII9-5.</title>
        <authorList>
            <person name="Madupu R."/>
            <person name="Durkin A.S."/>
            <person name="Torralba M."/>
            <person name="Methe B."/>
            <person name="Sutton G.G."/>
            <person name="Strausberg R.L."/>
            <person name="Nelson K.E."/>
        </authorList>
    </citation>
    <scope>NUCLEOTIDE SEQUENCE [LARGE SCALE GENOMIC DNA]</scope>
    <source>
        <strain evidence="2">UPII9-5</strain>
    </source>
</reference>
<accession>D3R0I5</accession>
<dbReference type="Proteomes" id="UP000008234">
    <property type="component" value="Chromosome"/>
</dbReference>
<sequence length="226" mass="25062">MGAAMAKAREAEKVYEAEGADKAQGAKNAVGIEPSTQASLPNAWPELSGGSWQVRLVWTQQAAGGRPERKIYRGVLSIVSNYLELSYIEDDSLHRCGSAYCRSDTVQPGQTATWRIKLPLISGERSHELSHNITDSSSSGHRIILQRRPHNAMEFVFDMAAPNQVLTVNTEYGSLELDYFTHQVDFSMDEKGGKLKVVYELADQAGSDVGTIFTCSIEYRLIFRSR</sequence>
<dbReference type="InterPro" id="IPR015231">
    <property type="entry name" value="DUF1934"/>
</dbReference>
<dbReference type="Pfam" id="PF09148">
    <property type="entry name" value="DUF1934"/>
    <property type="match status" value="1"/>
</dbReference>
<evidence type="ECO:0000313" key="2">
    <source>
        <dbReference type="Proteomes" id="UP000008234"/>
    </source>
</evidence>
<dbReference type="InterPro" id="IPR012674">
    <property type="entry name" value="Calycin"/>
</dbReference>
<evidence type="ECO:0000313" key="1">
    <source>
        <dbReference type="EMBL" id="ADC90496.1"/>
    </source>
</evidence>
<dbReference type="HOGENOM" id="CLU_1223504_0_0_9"/>